<dbReference type="InterPro" id="IPR050535">
    <property type="entry name" value="DNA_Repair-Maintenance_Comp"/>
</dbReference>
<keyword evidence="6 7" id="KW-0269">Exonuclease</keyword>
<dbReference type="GO" id="GO:0006260">
    <property type="term" value="P:DNA replication"/>
    <property type="evidence" value="ECO:0007669"/>
    <property type="project" value="UniProtKB-KW"/>
</dbReference>
<dbReference type="Proteomes" id="UP000245974">
    <property type="component" value="Unassembled WGS sequence"/>
</dbReference>
<dbReference type="InterPro" id="IPR041796">
    <property type="entry name" value="Mre11_N"/>
</dbReference>
<feature type="domain" description="Calcineurin-like phosphoesterase" evidence="8">
    <location>
        <begin position="4"/>
        <end position="234"/>
    </location>
</feature>
<evidence type="ECO:0000256" key="3">
    <source>
        <dbReference type="ARBA" id="ARBA00013365"/>
    </source>
</evidence>
<dbReference type="PANTHER" id="PTHR30337:SF0">
    <property type="entry name" value="NUCLEASE SBCCD SUBUNIT D"/>
    <property type="match status" value="1"/>
</dbReference>
<keyword evidence="7" id="KW-0233">DNA recombination</keyword>
<evidence type="ECO:0000313" key="10">
    <source>
        <dbReference type="EMBL" id="SPL72008.1"/>
    </source>
</evidence>
<dbReference type="FunCoup" id="A0A2U3N2W0">
    <property type="interactions" value="52"/>
</dbReference>
<comment type="similarity">
    <text evidence="1 7">Belongs to the SbcD family.</text>
</comment>
<evidence type="ECO:0000256" key="2">
    <source>
        <dbReference type="ARBA" id="ARBA00011322"/>
    </source>
</evidence>
<feature type="domain" description="Nuclease SbcCD subunit D C-terminal" evidence="9">
    <location>
        <begin position="288"/>
        <end position="388"/>
    </location>
</feature>
<dbReference type="Gene3D" id="3.60.21.10">
    <property type="match status" value="1"/>
</dbReference>
<keyword evidence="4 7" id="KW-0540">Nuclease</keyword>
<dbReference type="RefSeq" id="WP_121975421.1">
    <property type="nucleotide sequence ID" value="NZ_OOGT01000203.1"/>
</dbReference>
<dbReference type="OrthoDB" id="9773856at2"/>
<dbReference type="GO" id="GO:0008408">
    <property type="term" value="F:3'-5' exonuclease activity"/>
    <property type="evidence" value="ECO:0007669"/>
    <property type="project" value="InterPro"/>
</dbReference>
<dbReference type="InterPro" id="IPR004843">
    <property type="entry name" value="Calcineurin-like_PHP"/>
</dbReference>
<dbReference type="Pfam" id="PF12320">
    <property type="entry name" value="SbcD_C"/>
    <property type="match status" value="1"/>
</dbReference>
<protein>
    <recommendedName>
        <fullName evidence="3 7">Nuclease SbcCD subunit D</fullName>
    </recommendedName>
</protein>
<accession>A0A2U3N2W0</accession>
<dbReference type="NCBIfam" id="TIGR00619">
    <property type="entry name" value="sbcd"/>
    <property type="match status" value="1"/>
</dbReference>
<reference evidence="11" key="1">
    <citation type="submission" date="2018-03" db="EMBL/GenBank/DDBJ databases">
        <authorList>
            <person name="Blom J."/>
        </authorList>
    </citation>
    <scope>NUCLEOTIDE SEQUENCE [LARGE SCALE GENOMIC DNA]</scope>
    <source>
        <strain evidence="11">KPC-SM-21</strain>
    </source>
</reference>
<keyword evidence="5 7" id="KW-0378">Hydrolase</keyword>
<evidence type="ECO:0000259" key="9">
    <source>
        <dbReference type="Pfam" id="PF12320"/>
    </source>
</evidence>
<dbReference type="AlphaFoldDB" id="A0A2U3N2W0"/>
<dbReference type="PANTHER" id="PTHR30337">
    <property type="entry name" value="COMPONENT OF ATP-DEPENDENT DSDNA EXONUCLEASE"/>
    <property type="match status" value="1"/>
</dbReference>
<evidence type="ECO:0000256" key="6">
    <source>
        <dbReference type="ARBA" id="ARBA00022839"/>
    </source>
</evidence>
<proteinExistence type="inferred from homology"/>
<dbReference type="GO" id="GO:0004519">
    <property type="term" value="F:endonuclease activity"/>
    <property type="evidence" value="ECO:0007669"/>
    <property type="project" value="UniProtKB-KW"/>
</dbReference>
<dbReference type="InterPro" id="IPR026843">
    <property type="entry name" value="SbcD_C"/>
</dbReference>
<dbReference type="InterPro" id="IPR029052">
    <property type="entry name" value="Metallo-depent_PP-like"/>
</dbReference>
<evidence type="ECO:0000256" key="7">
    <source>
        <dbReference type="RuleBase" id="RU363069"/>
    </source>
</evidence>
<organism evidence="10 11">
    <name type="scientific">Acinetobacter stercoris</name>
    <dbReference type="NCBI Taxonomy" id="2126983"/>
    <lineage>
        <taxon>Bacteria</taxon>
        <taxon>Pseudomonadati</taxon>
        <taxon>Pseudomonadota</taxon>
        <taxon>Gammaproteobacteria</taxon>
        <taxon>Moraxellales</taxon>
        <taxon>Moraxellaceae</taxon>
        <taxon>Acinetobacter</taxon>
    </lineage>
</organism>
<gene>
    <name evidence="7 10" type="primary">sbcD</name>
    <name evidence="10" type="ORF">KPC_3186</name>
</gene>
<keyword evidence="7" id="KW-0255">Endonuclease</keyword>
<evidence type="ECO:0000256" key="5">
    <source>
        <dbReference type="ARBA" id="ARBA00022801"/>
    </source>
</evidence>
<comment type="function">
    <text evidence="7">SbcCD cleaves DNA hairpin structures. These structures can inhibit DNA replication and are intermediates in certain DNA recombination reactions. The complex acts as a 3'-&gt;5' double strand exonuclease that can open hairpins. It also has a 5' single-strand endonuclease activity.</text>
</comment>
<evidence type="ECO:0000259" key="8">
    <source>
        <dbReference type="Pfam" id="PF00149"/>
    </source>
</evidence>
<keyword evidence="7" id="KW-0235">DNA replication</keyword>
<dbReference type="InterPro" id="IPR004593">
    <property type="entry name" value="SbcD"/>
</dbReference>
<dbReference type="InParanoid" id="A0A2U3N2W0"/>
<sequence>MAVHFLHTSDWHLGQFFYGHSRQYEHEQFLAWLLEQIRLKQPNALLIAGDIFDVINPASTAQKQLYQFLADAHEIAPHMQTLMIAGNHDSGYRIEQVEPLLEKYNAKTVGVIRSNQQQEFDLDRLLIPIYDFQQNIVAWCLALPFLRPAEITGFQEGISDPLVAIQNLHEQLITEAKKRKTPEQALILMSHAHMQGAEESESERSIIIGNAEALSTSIYGDDIDYVALGHLHKPQKVTRANIRYSGAPIPLSFSELNYKHQVVEVWLDPLASPESKFKFEILSIPRSVALHRFSGELNEVMAKLKSLASGEIENIDEREYVDIEYYALTPPPLDLRQQIENALPKNRYRLVRICRKHKLNPEGDVDNSKIDLAPPTPENLFEQLWEKMGYEEDQEAKQDFLSLLQEAQDQINADSH</sequence>
<dbReference type="Pfam" id="PF00149">
    <property type="entry name" value="Metallophos"/>
    <property type="match status" value="1"/>
</dbReference>
<name>A0A2U3N2W0_9GAMM</name>
<evidence type="ECO:0000256" key="1">
    <source>
        <dbReference type="ARBA" id="ARBA00010555"/>
    </source>
</evidence>
<comment type="subunit">
    <text evidence="2 7">Heterodimer of SbcC and SbcD.</text>
</comment>
<evidence type="ECO:0000256" key="4">
    <source>
        <dbReference type="ARBA" id="ARBA00022722"/>
    </source>
</evidence>
<dbReference type="GO" id="GO:0006310">
    <property type="term" value="P:DNA recombination"/>
    <property type="evidence" value="ECO:0007669"/>
    <property type="project" value="UniProtKB-KW"/>
</dbReference>
<dbReference type="CDD" id="cd00840">
    <property type="entry name" value="MPP_Mre11_N"/>
    <property type="match status" value="1"/>
</dbReference>
<dbReference type="SUPFAM" id="SSF56300">
    <property type="entry name" value="Metallo-dependent phosphatases"/>
    <property type="match status" value="1"/>
</dbReference>
<dbReference type="EMBL" id="OOGT01000203">
    <property type="protein sequence ID" value="SPL72008.1"/>
    <property type="molecule type" value="Genomic_DNA"/>
</dbReference>
<evidence type="ECO:0000313" key="11">
    <source>
        <dbReference type="Proteomes" id="UP000245974"/>
    </source>
</evidence>
<keyword evidence="11" id="KW-1185">Reference proteome</keyword>